<dbReference type="NCBIfam" id="NF005699">
    <property type="entry name" value="PRK07509.1"/>
    <property type="match status" value="1"/>
</dbReference>
<gene>
    <name evidence="11" type="ORF">KYN89_05110</name>
</gene>
<keyword evidence="12" id="KW-1185">Reference proteome</keyword>
<dbReference type="Proteomes" id="UP000759298">
    <property type="component" value="Unassembled WGS sequence"/>
</dbReference>
<dbReference type="InterPro" id="IPR029045">
    <property type="entry name" value="ClpP/crotonase-like_dom_sf"/>
</dbReference>
<dbReference type="InterPro" id="IPR001867">
    <property type="entry name" value="OmpR/PhoB-type_DNA-bd"/>
</dbReference>
<feature type="compositionally biased region" description="Basic and acidic residues" evidence="9">
    <location>
        <begin position="196"/>
        <end position="209"/>
    </location>
</feature>
<dbReference type="SUPFAM" id="SSF46894">
    <property type="entry name" value="C-terminal effector domain of the bipartite response regulators"/>
    <property type="match status" value="1"/>
</dbReference>
<evidence type="ECO:0000256" key="9">
    <source>
        <dbReference type="SAM" id="MobiDB-lite"/>
    </source>
</evidence>
<evidence type="ECO:0000256" key="4">
    <source>
        <dbReference type="ARBA" id="ARBA00023098"/>
    </source>
</evidence>
<comment type="pathway">
    <text evidence="1">Lipid metabolism; fatty acid beta-oxidation.</text>
</comment>
<evidence type="ECO:0000256" key="1">
    <source>
        <dbReference type="ARBA" id="ARBA00005005"/>
    </source>
</evidence>
<dbReference type="Gene3D" id="3.90.226.10">
    <property type="entry name" value="2-enoyl-CoA Hydratase, Chain A, domain 1"/>
    <property type="match status" value="1"/>
</dbReference>
<dbReference type="PANTHER" id="PTHR43149:SF1">
    <property type="entry name" value="DELTA(3,5)-DELTA(2,4)-DIENOYL-COA ISOMERASE, MITOCHONDRIAL"/>
    <property type="match status" value="1"/>
</dbReference>
<organism evidence="11 12">
    <name type="scientific">Alteriqipengyuania abyssalis</name>
    <dbReference type="NCBI Taxonomy" id="2860200"/>
    <lineage>
        <taxon>Bacteria</taxon>
        <taxon>Pseudomonadati</taxon>
        <taxon>Pseudomonadota</taxon>
        <taxon>Alphaproteobacteria</taxon>
        <taxon>Sphingomonadales</taxon>
        <taxon>Erythrobacteraceae</taxon>
        <taxon>Alteriqipengyuania</taxon>
    </lineage>
</organism>
<evidence type="ECO:0000256" key="3">
    <source>
        <dbReference type="ARBA" id="ARBA00022832"/>
    </source>
</evidence>
<proteinExistence type="inferred from homology"/>
<dbReference type="EMBL" id="JAHWXP010000002">
    <property type="protein sequence ID" value="MBY8336418.1"/>
    <property type="molecule type" value="Genomic_DNA"/>
</dbReference>
<dbReference type="CDD" id="cd00383">
    <property type="entry name" value="trans_reg_C"/>
    <property type="match status" value="1"/>
</dbReference>
<dbReference type="InterPro" id="IPR036388">
    <property type="entry name" value="WH-like_DNA-bd_sf"/>
</dbReference>
<keyword evidence="3" id="KW-0276">Fatty acid metabolism</keyword>
<dbReference type="Pfam" id="PF00486">
    <property type="entry name" value="Trans_reg_C"/>
    <property type="match status" value="1"/>
</dbReference>
<dbReference type="PROSITE" id="PS51755">
    <property type="entry name" value="OMPR_PHOB"/>
    <property type="match status" value="1"/>
</dbReference>
<dbReference type="RefSeq" id="WP_222824125.1">
    <property type="nucleotide sequence ID" value="NZ_JAHWXP010000002.1"/>
</dbReference>
<keyword evidence="6" id="KW-0413">Isomerase</keyword>
<dbReference type="Gene3D" id="1.10.12.10">
    <property type="entry name" value="Lyase 2-enoyl-coa Hydratase, Chain A, domain 2"/>
    <property type="match status" value="1"/>
</dbReference>
<keyword evidence="5 7" id="KW-0238">DNA-binding</keyword>
<accession>A0ABS7PBI9</accession>
<dbReference type="Gene3D" id="1.10.10.10">
    <property type="entry name" value="Winged helix-like DNA-binding domain superfamily/Winged helix DNA-binding domain"/>
    <property type="match status" value="1"/>
</dbReference>
<dbReference type="InterPro" id="IPR016032">
    <property type="entry name" value="Sig_transdc_resp-reg_C-effctor"/>
</dbReference>
<feature type="domain" description="OmpR/PhoB-type" evidence="10">
    <location>
        <begin position="1"/>
        <end position="95"/>
    </location>
</feature>
<evidence type="ECO:0000256" key="2">
    <source>
        <dbReference type="ARBA" id="ARBA00005254"/>
    </source>
</evidence>
<protein>
    <submittedName>
        <fullName evidence="11">Crotonase/enoyl-CoA hydratase family protein</fullName>
    </submittedName>
</protein>
<dbReference type="Pfam" id="PF00378">
    <property type="entry name" value="ECH_1"/>
    <property type="match status" value="1"/>
</dbReference>
<feature type="DNA-binding region" description="OmpR/PhoB-type" evidence="7">
    <location>
        <begin position="1"/>
        <end position="95"/>
    </location>
</feature>
<name>A0ABS7PBI9_9SPHN</name>
<dbReference type="CDD" id="cd06558">
    <property type="entry name" value="crotonase-like"/>
    <property type="match status" value="1"/>
</dbReference>
<evidence type="ECO:0000256" key="6">
    <source>
        <dbReference type="ARBA" id="ARBA00023235"/>
    </source>
</evidence>
<sequence>MEAGPLRLDLFHRDAALDGRWLALHPREFALLWRLAETPDATVSQRALLQDVWRLPFEPGTNRVAVHVARLRRKLETVGLAAMIATDGAGYRLDSAAPLRNEPSRRFQTNEQRESAGMASQVEEQRVAVEIGEDGVAHVRLNRADKMNALDPAMFEAIIAAGESLMERKDVRVVVLSGEGRSFCAGLDTSSFARAPDPDEPKLTDRTHGDSNKFQQVATVWRKLPMPVIAAVHGVCFGGGMQIASGADIRVVAPDARMAIMEMKWGLVPDMGGYQLWRGLVRDDVLRELVYTNREFSGEEAQVLGLATHVTDDPLGKAKEIAATIAQRNPDAVRAAKRLHNRMHDETGEDMLMAESVEQAGVIRQPNQIEAVMAGMAKRAPNFTDAA</sequence>
<comment type="caution">
    <text evidence="11">The sequence shown here is derived from an EMBL/GenBank/DDBJ whole genome shotgun (WGS) entry which is preliminary data.</text>
</comment>
<evidence type="ECO:0000313" key="11">
    <source>
        <dbReference type="EMBL" id="MBY8336418.1"/>
    </source>
</evidence>
<keyword evidence="4" id="KW-0443">Lipid metabolism</keyword>
<dbReference type="SUPFAM" id="SSF52096">
    <property type="entry name" value="ClpP/crotonase"/>
    <property type="match status" value="1"/>
</dbReference>
<evidence type="ECO:0000256" key="8">
    <source>
        <dbReference type="RuleBase" id="RU003707"/>
    </source>
</evidence>
<evidence type="ECO:0000313" key="12">
    <source>
        <dbReference type="Proteomes" id="UP000759298"/>
    </source>
</evidence>
<dbReference type="PROSITE" id="PS00166">
    <property type="entry name" value="ENOYL_COA_HYDRATASE"/>
    <property type="match status" value="1"/>
</dbReference>
<feature type="region of interest" description="Disordered" evidence="9">
    <location>
        <begin position="189"/>
        <end position="209"/>
    </location>
</feature>
<evidence type="ECO:0000259" key="10">
    <source>
        <dbReference type="PROSITE" id="PS51755"/>
    </source>
</evidence>
<evidence type="ECO:0000256" key="5">
    <source>
        <dbReference type="ARBA" id="ARBA00023125"/>
    </source>
</evidence>
<dbReference type="InterPro" id="IPR001753">
    <property type="entry name" value="Enoyl-CoA_hydra/iso"/>
</dbReference>
<dbReference type="InterPro" id="IPR014748">
    <property type="entry name" value="Enoyl-CoA_hydra_C"/>
</dbReference>
<comment type="similarity">
    <text evidence="2 8">Belongs to the enoyl-CoA hydratase/isomerase family.</text>
</comment>
<dbReference type="PANTHER" id="PTHR43149">
    <property type="entry name" value="ENOYL-COA HYDRATASE"/>
    <property type="match status" value="1"/>
</dbReference>
<evidence type="ECO:0000256" key="7">
    <source>
        <dbReference type="PROSITE-ProRule" id="PRU01091"/>
    </source>
</evidence>
<dbReference type="InterPro" id="IPR018376">
    <property type="entry name" value="Enoyl-CoA_hyd/isom_CS"/>
</dbReference>
<dbReference type="SMART" id="SM00862">
    <property type="entry name" value="Trans_reg_C"/>
    <property type="match status" value="1"/>
</dbReference>
<reference evidence="11 12" key="1">
    <citation type="submission" date="2021-07" db="EMBL/GenBank/DDBJ databases">
        <title>Alteriqipengyuania abyssalis NZ-12B nov, sp.nov isolated from deep sea sponge in pacific ocean.</title>
        <authorList>
            <person name="Tareen S."/>
            <person name="Wink J."/>
        </authorList>
    </citation>
    <scope>NUCLEOTIDE SEQUENCE [LARGE SCALE GENOMIC DNA]</scope>
    <source>
        <strain evidence="11 12">NZ-12B</strain>
    </source>
</reference>
<dbReference type="InterPro" id="IPR045002">
    <property type="entry name" value="Ech1-like"/>
</dbReference>